<keyword evidence="5" id="KW-0804">Transcription</keyword>
<keyword evidence="3" id="KW-0805">Transcription regulation</keyword>
<dbReference type="InterPro" id="IPR002078">
    <property type="entry name" value="Sigma_54_int"/>
</dbReference>
<keyword evidence="2" id="KW-0067">ATP-binding</keyword>
<evidence type="ECO:0000313" key="7">
    <source>
        <dbReference type="EMBL" id="GAF73493.1"/>
    </source>
</evidence>
<protein>
    <recommendedName>
        <fullName evidence="6">Sigma-54 factor interaction domain-containing protein</fullName>
    </recommendedName>
</protein>
<dbReference type="Gene3D" id="1.10.8.60">
    <property type="match status" value="1"/>
</dbReference>
<evidence type="ECO:0000256" key="1">
    <source>
        <dbReference type="ARBA" id="ARBA00022741"/>
    </source>
</evidence>
<dbReference type="Pfam" id="PF25601">
    <property type="entry name" value="AAA_lid_14"/>
    <property type="match status" value="1"/>
</dbReference>
<dbReference type="Pfam" id="PF00158">
    <property type="entry name" value="Sigma54_activat"/>
    <property type="match status" value="1"/>
</dbReference>
<dbReference type="InterPro" id="IPR025944">
    <property type="entry name" value="Sigma_54_int_dom_CS"/>
</dbReference>
<dbReference type="InterPro" id="IPR058031">
    <property type="entry name" value="AAA_lid_NorR"/>
</dbReference>
<feature type="non-terminal residue" evidence="7">
    <location>
        <position position="1"/>
    </location>
</feature>
<dbReference type="Gene3D" id="1.10.10.60">
    <property type="entry name" value="Homeodomain-like"/>
    <property type="match status" value="1"/>
</dbReference>
<dbReference type="PANTHER" id="PTHR32071">
    <property type="entry name" value="TRANSCRIPTIONAL REGULATORY PROTEIN"/>
    <property type="match status" value="1"/>
</dbReference>
<sequence length="241" mass="27469">LVESELFGYQGGAFTGARREGMVGKFEFAHKGTLFLDEINGLPLELQAKLLRVLQQNEIMRLGDTRCIPVDVRVIAASSTDLLTEVETSSFREDLYYRLNVVEIVIPPLRERIEDLELLIDHILTRQCQEMGIKRPQISDEVFETMRAYHWPGNVRELENCIERMLLVSQGTTISAIHLPLRPQKKEARLENGVLTFHQGYKGMIEEALEQCGGNVSMAAKKLNIARSTFYRKMKEFGLSP</sequence>
<dbReference type="Gene3D" id="3.40.50.300">
    <property type="entry name" value="P-loop containing nucleotide triphosphate hydrolases"/>
    <property type="match status" value="1"/>
</dbReference>
<evidence type="ECO:0000256" key="5">
    <source>
        <dbReference type="ARBA" id="ARBA00023163"/>
    </source>
</evidence>
<proteinExistence type="predicted"/>
<accession>X0RXI9</accession>
<dbReference type="InterPro" id="IPR027417">
    <property type="entry name" value="P-loop_NTPase"/>
</dbReference>
<name>X0RXI9_9ZZZZ</name>
<dbReference type="Pfam" id="PF02954">
    <property type="entry name" value="HTH_8"/>
    <property type="match status" value="1"/>
</dbReference>
<dbReference type="InterPro" id="IPR002197">
    <property type="entry name" value="HTH_Fis"/>
</dbReference>
<dbReference type="PANTHER" id="PTHR32071:SF57">
    <property type="entry name" value="C4-DICARBOXYLATE TRANSPORT TRANSCRIPTIONAL REGULATORY PROTEIN DCTD"/>
    <property type="match status" value="1"/>
</dbReference>
<dbReference type="PRINTS" id="PR01590">
    <property type="entry name" value="HTHFIS"/>
</dbReference>
<dbReference type="GO" id="GO:0005524">
    <property type="term" value="F:ATP binding"/>
    <property type="evidence" value="ECO:0007669"/>
    <property type="project" value="UniProtKB-KW"/>
</dbReference>
<evidence type="ECO:0000256" key="2">
    <source>
        <dbReference type="ARBA" id="ARBA00022840"/>
    </source>
</evidence>
<reference evidence="7" key="1">
    <citation type="journal article" date="2014" name="Front. Microbiol.">
        <title>High frequency of phylogenetically diverse reductive dehalogenase-homologous genes in deep subseafloor sedimentary metagenomes.</title>
        <authorList>
            <person name="Kawai M."/>
            <person name="Futagami T."/>
            <person name="Toyoda A."/>
            <person name="Takaki Y."/>
            <person name="Nishi S."/>
            <person name="Hori S."/>
            <person name="Arai W."/>
            <person name="Tsubouchi T."/>
            <person name="Morono Y."/>
            <person name="Uchiyama I."/>
            <person name="Ito T."/>
            <person name="Fujiyama A."/>
            <person name="Inagaki F."/>
            <person name="Takami H."/>
        </authorList>
    </citation>
    <scope>NUCLEOTIDE SEQUENCE</scope>
    <source>
        <strain evidence="7">Expedition CK06-06</strain>
    </source>
</reference>
<dbReference type="InterPro" id="IPR009057">
    <property type="entry name" value="Homeodomain-like_sf"/>
</dbReference>
<dbReference type="SUPFAM" id="SSF46689">
    <property type="entry name" value="Homeodomain-like"/>
    <property type="match status" value="1"/>
</dbReference>
<dbReference type="GO" id="GO:0043565">
    <property type="term" value="F:sequence-specific DNA binding"/>
    <property type="evidence" value="ECO:0007669"/>
    <property type="project" value="InterPro"/>
</dbReference>
<dbReference type="PROSITE" id="PS50045">
    <property type="entry name" value="SIGMA54_INTERACT_4"/>
    <property type="match status" value="1"/>
</dbReference>
<dbReference type="EMBL" id="BARS01005443">
    <property type="protein sequence ID" value="GAF73493.1"/>
    <property type="molecule type" value="Genomic_DNA"/>
</dbReference>
<feature type="domain" description="Sigma-54 factor interaction" evidence="6">
    <location>
        <begin position="1"/>
        <end position="167"/>
    </location>
</feature>
<dbReference type="InterPro" id="IPR025943">
    <property type="entry name" value="Sigma_54_int_dom_ATP-bd_2"/>
</dbReference>
<dbReference type="AlphaFoldDB" id="X0RXI9"/>
<dbReference type="PROSITE" id="PS00688">
    <property type="entry name" value="SIGMA54_INTERACT_3"/>
    <property type="match status" value="1"/>
</dbReference>
<evidence type="ECO:0000259" key="6">
    <source>
        <dbReference type="PROSITE" id="PS50045"/>
    </source>
</evidence>
<evidence type="ECO:0000256" key="4">
    <source>
        <dbReference type="ARBA" id="ARBA00023125"/>
    </source>
</evidence>
<keyword evidence="1" id="KW-0547">Nucleotide-binding</keyword>
<dbReference type="SUPFAM" id="SSF52540">
    <property type="entry name" value="P-loop containing nucleoside triphosphate hydrolases"/>
    <property type="match status" value="1"/>
</dbReference>
<dbReference type="PROSITE" id="PS00676">
    <property type="entry name" value="SIGMA54_INTERACT_2"/>
    <property type="match status" value="1"/>
</dbReference>
<evidence type="ECO:0000256" key="3">
    <source>
        <dbReference type="ARBA" id="ARBA00023015"/>
    </source>
</evidence>
<organism evidence="7">
    <name type="scientific">marine sediment metagenome</name>
    <dbReference type="NCBI Taxonomy" id="412755"/>
    <lineage>
        <taxon>unclassified sequences</taxon>
        <taxon>metagenomes</taxon>
        <taxon>ecological metagenomes</taxon>
    </lineage>
</organism>
<keyword evidence="4" id="KW-0238">DNA-binding</keyword>
<gene>
    <name evidence="7" type="ORF">S01H1_10675</name>
</gene>
<dbReference type="GO" id="GO:0006355">
    <property type="term" value="P:regulation of DNA-templated transcription"/>
    <property type="evidence" value="ECO:0007669"/>
    <property type="project" value="InterPro"/>
</dbReference>
<comment type="caution">
    <text evidence="7">The sequence shown here is derived from an EMBL/GenBank/DDBJ whole genome shotgun (WGS) entry which is preliminary data.</text>
</comment>
<dbReference type="CDD" id="cd00009">
    <property type="entry name" value="AAA"/>
    <property type="match status" value="1"/>
</dbReference>